<evidence type="ECO:0000313" key="5">
    <source>
        <dbReference type="Proteomes" id="UP000467841"/>
    </source>
</evidence>
<comment type="caution">
    <text evidence="4">The sequence shown here is derived from an EMBL/GenBank/DDBJ whole genome shotgun (WGS) entry which is preliminary data.</text>
</comment>
<dbReference type="SUPFAM" id="SSF57756">
    <property type="entry name" value="Retrovirus zinc finger-like domains"/>
    <property type="match status" value="1"/>
</dbReference>
<keyword evidence="5" id="KW-1185">Reference proteome</keyword>
<feature type="domain" description="CCHC-type" evidence="3">
    <location>
        <begin position="268"/>
        <end position="283"/>
    </location>
</feature>
<evidence type="ECO:0000313" key="4">
    <source>
        <dbReference type="EMBL" id="CAA7039006.1"/>
    </source>
</evidence>
<dbReference type="InterPro" id="IPR001878">
    <property type="entry name" value="Znf_CCHC"/>
</dbReference>
<name>A0A6D2JGE2_9BRAS</name>
<dbReference type="Pfam" id="PF13961">
    <property type="entry name" value="DUF4219"/>
    <property type="match status" value="1"/>
</dbReference>
<evidence type="ECO:0000256" key="2">
    <source>
        <dbReference type="SAM" id="MobiDB-lite"/>
    </source>
</evidence>
<accession>A0A6D2JGE2</accession>
<dbReference type="InterPro" id="IPR036875">
    <property type="entry name" value="Znf_CCHC_sf"/>
</dbReference>
<dbReference type="Gene3D" id="4.10.60.10">
    <property type="entry name" value="Zinc finger, CCHC-type"/>
    <property type="match status" value="1"/>
</dbReference>
<protein>
    <recommendedName>
        <fullName evidence="3">CCHC-type domain-containing protein</fullName>
    </recommendedName>
</protein>
<dbReference type="GO" id="GO:0008270">
    <property type="term" value="F:zinc ion binding"/>
    <property type="evidence" value="ECO:0007669"/>
    <property type="project" value="UniProtKB-KW"/>
</dbReference>
<sequence>MAKDEIVDASKGNPTEGGGSSSKEGGGGSSSIKCPILTSSNYTVWAIRMKTLLKVNKAWDVIEMGSIDGDKNDMAIALLFQAIPETLVLRYGEMDSAKKVWLAIQAKYVGAERVKEARLQTLMSEFDRIKMQDTESVDDFAGRLSDISSKMAALGEEIEETKLVKKLLKCMPRKKFVHIVASLEQILDLKTTSFEDITGRLKAFEERVAEDETEENQNKLMYANMESQSGEAYRDSSGGNRGRGRGGRSGGRGRGRGNGTKDLSEVECFRCDKFGHYASKCPDRLLKLKLQEAQEDEIGDTEVADKLMMHEVVYLNEKKVVPSKYEADREDDNVWYLDNGASNHITGDRRYFSKLDETITGKVRFGDDSRIDIKGKGLIEFIDRNGEARTMADVYWIPDLKSNIISLGQATESGCDVRMKEEYLTMHDGKGKLLVKAT</sequence>
<feature type="region of interest" description="Disordered" evidence="2">
    <location>
        <begin position="1"/>
        <end position="30"/>
    </location>
</feature>
<dbReference type="EMBL" id="CACVBM020001203">
    <property type="protein sequence ID" value="CAA7039006.1"/>
    <property type="molecule type" value="Genomic_DNA"/>
</dbReference>
<dbReference type="PANTHER" id="PTHR35317:SF44">
    <property type="entry name" value="RNA-DIRECTED DNA POLYMERASE"/>
    <property type="match status" value="1"/>
</dbReference>
<dbReference type="Pfam" id="PF14223">
    <property type="entry name" value="Retrotran_gag_2"/>
    <property type="match status" value="1"/>
</dbReference>
<dbReference type="OrthoDB" id="2013098at2759"/>
<reference evidence="4" key="1">
    <citation type="submission" date="2020-01" db="EMBL/GenBank/DDBJ databases">
        <authorList>
            <person name="Mishra B."/>
        </authorList>
    </citation>
    <scope>NUCLEOTIDE SEQUENCE [LARGE SCALE GENOMIC DNA]</scope>
</reference>
<keyword evidence="1" id="KW-0862">Zinc</keyword>
<dbReference type="InterPro" id="IPR054722">
    <property type="entry name" value="PolX-like_BBD"/>
</dbReference>
<evidence type="ECO:0000256" key="1">
    <source>
        <dbReference type="PROSITE-ProRule" id="PRU00047"/>
    </source>
</evidence>
<gene>
    <name evidence="4" type="ORF">MERR_LOCUS26241</name>
</gene>
<dbReference type="SMART" id="SM00343">
    <property type="entry name" value="ZnF_C2HC"/>
    <property type="match status" value="1"/>
</dbReference>
<dbReference type="PROSITE" id="PS50158">
    <property type="entry name" value="ZF_CCHC"/>
    <property type="match status" value="1"/>
</dbReference>
<dbReference type="GO" id="GO:0003676">
    <property type="term" value="F:nucleic acid binding"/>
    <property type="evidence" value="ECO:0007669"/>
    <property type="project" value="InterPro"/>
</dbReference>
<feature type="compositionally biased region" description="Basic residues" evidence="2">
    <location>
        <begin position="242"/>
        <end position="255"/>
    </location>
</feature>
<feature type="region of interest" description="Disordered" evidence="2">
    <location>
        <begin position="226"/>
        <end position="259"/>
    </location>
</feature>
<dbReference type="InterPro" id="IPR025314">
    <property type="entry name" value="DUF4219"/>
</dbReference>
<evidence type="ECO:0000259" key="3">
    <source>
        <dbReference type="PROSITE" id="PS50158"/>
    </source>
</evidence>
<proteinExistence type="predicted"/>
<dbReference type="Pfam" id="PF22936">
    <property type="entry name" value="Pol_BBD"/>
    <property type="match status" value="1"/>
</dbReference>
<keyword evidence="1" id="KW-0479">Metal-binding</keyword>
<feature type="compositionally biased region" description="Gly residues" evidence="2">
    <location>
        <begin position="15"/>
        <end position="29"/>
    </location>
</feature>
<dbReference type="AlphaFoldDB" id="A0A6D2JGE2"/>
<organism evidence="4 5">
    <name type="scientific">Microthlaspi erraticum</name>
    <dbReference type="NCBI Taxonomy" id="1685480"/>
    <lineage>
        <taxon>Eukaryota</taxon>
        <taxon>Viridiplantae</taxon>
        <taxon>Streptophyta</taxon>
        <taxon>Embryophyta</taxon>
        <taxon>Tracheophyta</taxon>
        <taxon>Spermatophyta</taxon>
        <taxon>Magnoliopsida</taxon>
        <taxon>eudicotyledons</taxon>
        <taxon>Gunneridae</taxon>
        <taxon>Pentapetalae</taxon>
        <taxon>rosids</taxon>
        <taxon>malvids</taxon>
        <taxon>Brassicales</taxon>
        <taxon>Brassicaceae</taxon>
        <taxon>Coluteocarpeae</taxon>
        <taxon>Microthlaspi</taxon>
    </lineage>
</organism>
<dbReference type="PANTHER" id="PTHR35317">
    <property type="entry name" value="OS04G0629600 PROTEIN"/>
    <property type="match status" value="1"/>
</dbReference>
<keyword evidence="1" id="KW-0863">Zinc-finger</keyword>
<dbReference type="Proteomes" id="UP000467841">
    <property type="component" value="Unassembled WGS sequence"/>
</dbReference>